<dbReference type="NCBIfam" id="TIGR00229">
    <property type="entry name" value="sensory_box"/>
    <property type="match status" value="1"/>
</dbReference>
<organism evidence="3 4">
    <name type="scientific">Clostridium zeae</name>
    <dbReference type="NCBI Taxonomy" id="2759022"/>
    <lineage>
        <taxon>Bacteria</taxon>
        <taxon>Bacillati</taxon>
        <taxon>Bacillota</taxon>
        <taxon>Clostridia</taxon>
        <taxon>Eubacteriales</taxon>
        <taxon>Clostridiaceae</taxon>
        <taxon>Clostridium</taxon>
    </lineage>
</organism>
<sequence length="264" mass="30099">MGLCTTLIDIYIILPQCLNLSEQKMVITYINTMLVNAFVVIIVIIYNLNNKNDFSNLLIYSTLLPIFCKYYAFYSQGQNSVFIVAAEVVMIALLISGIMCLEISYKTLINKESNLVKDGYINNDIINEIPIDKEIGHTVKNYSNNIDSFIESYMAIEDNLQEILFLVDVEGRINYASKKFYSLSEFAEERVVGASFFTITHPEEILKARVLINLEKSHTTPIVHRIRKNNGNYILAESIANFIFEEGKITGKIIVSKDISYKNL</sequence>
<dbReference type="InterPro" id="IPR013767">
    <property type="entry name" value="PAS_fold"/>
</dbReference>
<keyword evidence="1" id="KW-1133">Transmembrane helix</keyword>
<dbReference type="EMBL" id="BMBA01000011">
    <property type="protein sequence ID" value="GFZ34349.1"/>
    <property type="molecule type" value="Genomic_DNA"/>
</dbReference>
<feature type="transmembrane region" description="Helical" evidence="1">
    <location>
        <begin position="26"/>
        <end position="45"/>
    </location>
</feature>
<dbReference type="InterPro" id="IPR000014">
    <property type="entry name" value="PAS"/>
</dbReference>
<dbReference type="Proteomes" id="UP000663802">
    <property type="component" value="Unassembled WGS sequence"/>
</dbReference>
<keyword evidence="1" id="KW-0472">Membrane</keyword>
<dbReference type="SUPFAM" id="SSF55785">
    <property type="entry name" value="PYP-like sensor domain (PAS domain)"/>
    <property type="match status" value="1"/>
</dbReference>
<evidence type="ECO:0000256" key="1">
    <source>
        <dbReference type="SAM" id="Phobius"/>
    </source>
</evidence>
<keyword evidence="4" id="KW-1185">Reference proteome</keyword>
<proteinExistence type="predicted"/>
<keyword evidence="1" id="KW-0812">Transmembrane</keyword>
<evidence type="ECO:0000313" key="4">
    <source>
        <dbReference type="Proteomes" id="UP000663802"/>
    </source>
</evidence>
<dbReference type="PROSITE" id="PS50112">
    <property type="entry name" value="PAS"/>
    <property type="match status" value="1"/>
</dbReference>
<gene>
    <name evidence="3" type="ORF">CSC2_48750</name>
</gene>
<evidence type="ECO:0000259" key="2">
    <source>
        <dbReference type="PROSITE" id="PS50112"/>
    </source>
</evidence>
<dbReference type="Gene3D" id="3.30.450.20">
    <property type="entry name" value="PAS domain"/>
    <property type="match status" value="1"/>
</dbReference>
<comment type="caution">
    <text evidence="3">The sequence shown here is derived from an EMBL/GenBank/DDBJ whole genome shotgun (WGS) entry which is preliminary data.</text>
</comment>
<dbReference type="CDD" id="cd00130">
    <property type="entry name" value="PAS"/>
    <property type="match status" value="1"/>
</dbReference>
<name>A0ABQ1EIB8_9CLOT</name>
<reference evidence="3 4" key="1">
    <citation type="journal article" date="2021" name="Int. J. Syst. Evol. Microbiol.">
        <title>Clostridium zeae sp. nov., isolated from corn silage.</title>
        <authorList>
            <person name="Kobayashi H."/>
            <person name="Tanizawa Y."/>
            <person name="Yagura M."/>
            <person name="Sakamoto M."/>
            <person name="Ohkuma M."/>
            <person name="Tohno M."/>
        </authorList>
    </citation>
    <scope>NUCLEOTIDE SEQUENCE [LARGE SCALE GENOMIC DNA]</scope>
    <source>
        <strain evidence="3 4">CSC2</strain>
    </source>
</reference>
<dbReference type="Pfam" id="PF00989">
    <property type="entry name" value="PAS"/>
    <property type="match status" value="1"/>
</dbReference>
<feature type="transmembrane region" description="Helical" evidence="1">
    <location>
        <begin position="57"/>
        <end position="74"/>
    </location>
</feature>
<accession>A0ABQ1EIB8</accession>
<evidence type="ECO:0000313" key="3">
    <source>
        <dbReference type="EMBL" id="GFZ34349.1"/>
    </source>
</evidence>
<dbReference type="SMART" id="SM00091">
    <property type="entry name" value="PAS"/>
    <property type="match status" value="1"/>
</dbReference>
<dbReference type="InterPro" id="IPR035965">
    <property type="entry name" value="PAS-like_dom_sf"/>
</dbReference>
<feature type="domain" description="PAS" evidence="2">
    <location>
        <begin position="149"/>
        <end position="204"/>
    </location>
</feature>
<feature type="transmembrane region" description="Helical" evidence="1">
    <location>
        <begin position="80"/>
        <end position="101"/>
    </location>
</feature>
<protein>
    <recommendedName>
        <fullName evidence="2">PAS domain-containing protein</fullName>
    </recommendedName>
</protein>